<dbReference type="AlphaFoldDB" id="A0A2K3K800"/>
<evidence type="ECO:0000313" key="2">
    <source>
        <dbReference type="Proteomes" id="UP000236291"/>
    </source>
</evidence>
<sequence>SPTFFYAARMAGVCLGYVDRKKSSFVYRLSELGASYVGQDQDVLFSVVESDE</sequence>
<feature type="non-terminal residue" evidence="1">
    <location>
        <position position="1"/>
    </location>
</feature>
<proteinExistence type="predicted"/>
<protein>
    <submittedName>
        <fullName evidence="1">Uncharacterized protein</fullName>
    </submittedName>
</protein>
<reference evidence="1 2" key="2">
    <citation type="journal article" date="2017" name="Front. Plant Sci.">
        <title>Gene Classification and Mining of Molecular Markers Useful in Red Clover (Trifolium pratense) Breeding.</title>
        <authorList>
            <person name="Istvanek J."/>
            <person name="Dluhosova J."/>
            <person name="Dluhos P."/>
            <person name="Patkova L."/>
            <person name="Nedelnik J."/>
            <person name="Repkova J."/>
        </authorList>
    </citation>
    <scope>NUCLEOTIDE SEQUENCE [LARGE SCALE GENOMIC DNA]</scope>
    <source>
        <strain evidence="2">cv. Tatra</strain>
        <tissue evidence="1">Young leaves</tissue>
    </source>
</reference>
<comment type="caution">
    <text evidence="1">The sequence shown here is derived from an EMBL/GenBank/DDBJ whole genome shotgun (WGS) entry which is preliminary data.</text>
</comment>
<evidence type="ECO:0000313" key="1">
    <source>
        <dbReference type="EMBL" id="PNX62420.1"/>
    </source>
</evidence>
<organism evidence="1 2">
    <name type="scientific">Trifolium pratense</name>
    <name type="common">Red clover</name>
    <dbReference type="NCBI Taxonomy" id="57577"/>
    <lineage>
        <taxon>Eukaryota</taxon>
        <taxon>Viridiplantae</taxon>
        <taxon>Streptophyta</taxon>
        <taxon>Embryophyta</taxon>
        <taxon>Tracheophyta</taxon>
        <taxon>Spermatophyta</taxon>
        <taxon>Magnoliopsida</taxon>
        <taxon>eudicotyledons</taxon>
        <taxon>Gunneridae</taxon>
        <taxon>Pentapetalae</taxon>
        <taxon>rosids</taxon>
        <taxon>fabids</taxon>
        <taxon>Fabales</taxon>
        <taxon>Fabaceae</taxon>
        <taxon>Papilionoideae</taxon>
        <taxon>50 kb inversion clade</taxon>
        <taxon>NPAAA clade</taxon>
        <taxon>Hologalegina</taxon>
        <taxon>IRL clade</taxon>
        <taxon>Trifolieae</taxon>
        <taxon>Trifolium</taxon>
    </lineage>
</organism>
<gene>
    <name evidence="1" type="ORF">L195_g061138</name>
</gene>
<dbReference type="Proteomes" id="UP000236291">
    <property type="component" value="Unassembled WGS sequence"/>
</dbReference>
<dbReference type="EMBL" id="ASHM01147637">
    <property type="protein sequence ID" value="PNX62420.1"/>
    <property type="molecule type" value="Genomic_DNA"/>
</dbReference>
<accession>A0A2K3K800</accession>
<name>A0A2K3K800_TRIPR</name>
<reference evidence="1 2" key="1">
    <citation type="journal article" date="2014" name="Am. J. Bot.">
        <title>Genome assembly and annotation for red clover (Trifolium pratense; Fabaceae).</title>
        <authorList>
            <person name="Istvanek J."/>
            <person name="Jaros M."/>
            <person name="Krenek A."/>
            <person name="Repkova J."/>
        </authorList>
    </citation>
    <scope>NUCLEOTIDE SEQUENCE [LARGE SCALE GENOMIC DNA]</scope>
    <source>
        <strain evidence="2">cv. Tatra</strain>
        <tissue evidence="1">Young leaves</tissue>
    </source>
</reference>